<reference evidence="5" key="1">
    <citation type="submission" date="2023-08" db="EMBL/GenBank/DDBJ databases">
        <title>Complete Genome Sequences of butyrate producing Anaerostipes hadrus strains BA1 and GIF7 isolated from the terminal ileum of a healthy lean male.</title>
        <authorList>
            <person name="Low A."/>
            <person name="Sheludchenko M."/>
            <person name="Cheng H.E."/>
            <person name="Koh X.Q."/>
            <person name="Lee J."/>
        </authorList>
    </citation>
    <scope>NUCLEOTIDE SEQUENCE</scope>
    <source>
        <strain evidence="5">BA1</strain>
    </source>
</reference>
<evidence type="ECO:0000256" key="1">
    <source>
        <dbReference type="ARBA" id="ARBA00023015"/>
    </source>
</evidence>
<dbReference type="SUPFAM" id="SSF51182">
    <property type="entry name" value="RmlC-like cupins"/>
    <property type="match status" value="1"/>
</dbReference>
<dbReference type="InterPro" id="IPR014710">
    <property type="entry name" value="RmlC-like_jellyroll"/>
</dbReference>
<dbReference type="Proteomes" id="UP001243496">
    <property type="component" value="Chromosome"/>
</dbReference>
<dbReference type="Gene3D" id="1.10.10.60">
    <property type="entry name" value="Homeodomain-like"/>
    <property type="match status" value="2"/>
</dbReference>
<feature type="domain" description="HTH araC/xylS-type" evidence="4">
    <location>
        <begin position="190"/>
        <end position="288"/>
    </location>
</feature>
<dbReference type="InterPro" id="IPR020449">
    <property type="entry name" value="Tscrpt_reg_AraC-type_HTH"/>
</dbReference>
<dbReference type="GO" id="GO:0003700">
    <property type="term" value="F:DNA-binding transcription factor activity"/>
    <property type="evidence" value="ECO:0007669"/>
    <property type="project" value="InterPro"/>
</dbReference>
<sequence length="294" mass="33992">MIYHFGEYKRNQLFEENGHPKIHHISLLELNKEEASCQGVHAHNDRVEILYILEGEGYHTIGKNTYETKTGDLLIINEGILHEERVRGEKPLKYCVCAVTDMQICGKKKNHIISRLQQPIIKTGQENIFLNNIYQLLINESLSEDPLKNEICSMLSEVLIGKILDYFETHKDSVKIDKEMMEETENDIVTNVCMYLDQNFKEKISLTEIARQACVSPWYLERIFKKNTGSSVTQYMIDRRLGYAQNLLRDTAKSISVIAEEAGYDNPSYFSQLFKKKFGCNPGAYRKKIKKHSG</sequence>
<accession>A0AAQ3JFU2</accession>
<evidence type="ECO:0000313" key="5">
    <source>
        <dbReference type="EMBL" id="WMD15696.1"/>
    </source>
</evidence>
<gene>
    <name evidence="5" type="ORF">RBI15_09940</name>
</gene>
<dbReference type="PANTHER" id="PTHR43280:SF2">
    <property type="entry name" value="HTH-TYPE TRANSCRIPTIONAL REGULATOR EXSA"/>
    <property type="match status" value="1"/>
</dbReference>
<evidence type="ECO:0000256" key="3">
    <source>
        <dbReference type="ARBA" id="ARBA00023163"/>
    </source>
</evidence>
<dbReference type="InterPro" id="IPR018060">
    <property type="entry name" value="HTH_AraC"/>
</dbReference>
<keyword evidence="2" id="KW-0238">DNA-binding</keyword>
<dbReference type="PANTHER" id="PTHR43280">
    <property type="entry name" value="ARAC-FAMILY TRANSCRIPTIONAL REGULATOR"/>
    <property type="match status" value="1"/>
</dbReference>
<evidence type="ECO:0000313" key="6">
    <source>
        <dbReference type="Proteomes" id="UP001243496"/>
    </source>
</evidence>
<keyword evidence="1" id="KW-0805">Transcription regulation</keyword>
<dbReference type="SUPFAM" id="SSF46689">
    <property type="entry name" value="Homeodomain-like"/>
    <property type="match status" value="2"/>
</dbReference>
<dbReference type="Pfam" id="PF07883">
    <property type="entry name" value="Cupin_2"/>
    <property type="match status" value="1"/>
</dbReference>
<dbReference type="Gene3D" id="2.60.120.10">
    <property type="entry name" value="Jelly Rolls"/>
    <property type="match status" value="1"/>
</dbReference>
<protein>
    <submittedName>
        <fullName evidence="5">AraC family transcriptional regulator</fullName>
    </submittedName>
</protein>
<dbReference type="PROSITE" id="PS01124">
    <property type="entry name" value="HTH_ARAC_FAMILY_2"/>
    <property type="match status" value="1"/>
</dbReference>
<dbReference type="Pfam" id="PF12833">
    <property type="entry name" value="HTH_18"/>
    <property type="match status" value="1"/>
</dbReference>
<proteinExistence type="predicted"/>
<dbReference type="PRINTS" id="PR00032">
    <property type="entry name" value="HTHARAC"/>
</dbReference>
<dbReference type="InterPro" id="IPR018062">
    <property type="entry name" value="HTH_AraC-typ_CS"/>
</dbReference>
<dbReference type="PROSITE" id="PS00041">
    <property type="entry name" value="HTH_ARAC_FAMILY_1"/>
    <property type="match status" value="1"/>
</dbReference>
<dbReference type="RefSeq" id="WP_306856300.1">
    <property type="nucleotide sequence ID" value="NZ_CP132968.1"/>
</dbReference>
<dbReference type="EMBL" id="CP132968">
    <property type="protein sequence ID" value="WMD15696.1"/>
    <property type="molecule type" value="Genomic_DNA"/>
</dbReference>
<dbReference type="SMART" id="SM00342">
    <property type="entry name" value="HTH_ARAC"/>
    <property type="match status" value="1"/>
</dbReference>
<dbReference type="GO" id="GO:0043565">
    <property type="term" value="F:sequence-specific DNA binding"/>
    <property type="evidence" value="ECO:0007669"/>
    <property type="project" value="InterPro"/>
</dbReference>
<evidence type="ECO:0000259" key="4">
    <source>
        <dbReference type="PROSITE" id="PS01124"/>
    </source>
</evidence>
<evidence type="ECO:0000256" key="2">
    <source>
        <dbReference type="ARBA" id="ARBA00023125"/>
    </source>
</evidence>
<dbReference type="AlphaFoldDB" id="A0AAQ3JFU2"/>
<dbReference type="GeneID" id="92741712"/>
<keyword evidence="3" id="KW-0804">Transcription</keyword>
<dbReference type="InterPro" id="IPR009057">
    <property type="entry name" value="Homeodomain-like_sf"/>
</dbReference>
<dbReference type="InterPro" id="IPR011051">
    <property type="entry name" value="RmlC_Cupin_sf"/>
</dbReference>
<name>A0AAQ3JFU2_ANAHA</name>
<organism evidence="5 6">
    <name type="scientific">Anaerostipes hadrus</name>
    <dbReference type="NCBI Taxonomy" id="649756"/>
    <lineage>
        <taxon>Bacteria</taxon>
        <taxon>Bacillati</taxon>
        <taxon>Bacillota</taxon>
        <taxon>Clostridia</taxon>
        <taxon>Lachnospirales</taxon>
        <taxon>Lachnospiraceae</taxon>
        <taxon>Anaerostipes</taxon>
    </lineage>
</organism>
<dbReference type="InterPro" id="IPR013096">
    <property type="entry name" value="Cupin_2"/>
</dbReference>